<evidence type="ECO:0000313" key="3">
    <source>
        <dbReference type="Proteomes" id="UP000029228"/>
    </source>
</evidence>
<keyword evidence="3" id="KW-1185">Reference proteome</keyword>
<dbReference type="STRING" id="990268.JCM19235_2028"/>
<reference evidence="2 3" key="1">
    <citation type="submission" date="2014-09" db="EMBL/GenBank/DDBJ databases">
        <title>Vibrio maritimus JCM 19235. (C45) whole genome shotgun sequence.</title>
        <authorList>
            <person name="Sawabe T."/>
            <person name="Meirelles P."/>
            <person name="Nakanishi M."/>
            <person name="Sayaka M."/>
            <person name="Hattori M."/>
            <person name="Ohkuma M."/>
        </authorList>
    </citation>
    <scope>NUCLEOTIDE SEQUENCE [LARGE SCALE GENOMIC DNA]</scope>
    <source>
        <strain evidence="3">JCM19235</strain>
    </source>
</reference>
<keyword evidence="1" id="KW-1133">Transmembrane helix</keyword>
<protein>
    <submittedName>
        <fullName evidence="2">Uncharacterized protein</fullName>
    </submittedName>
</protein>
<evidence type="ECO:0000256" key="1">
    <source>
        <dbReference type="SAM" id="Phobius"/>
    </source>
</evidence>
<keyword evidence="1" id="KW-0472">Membrane</keyword>
<dbReference type="OrthoDB" id="5837519at2"/>
<evidence type="ECO:0000313" key="2">
    <source>
        <dbReference type="EMBL" id="GAL18605.1"/>
    </source>
</evidence>
<sequence length="221" mass="25024">MRFTKQLPEKVWLTTFVLFAPLVVIMAWFSFHAGGRLVEWLHPFFMPAPAVLVAFLKKEVIGSLSRAFKVLFFMGLLMILGYSSVMVFNVRNAGQYFSGFKTLSHEAEQYWYEHSDKPLKLVGGSGLAEWLTFYIAPHPMVTNPWDNETLPNIYNRNISAEQIEAEGAFLLGAEGAGCSENAFSHFTNHWPEFEVESTKEVVYKNSPEEPEVLVCFGVVSP</sequence>
<dbReference type="AlphaFoldDB" id="A0A090RT66"/>
<organism evidence="2 3">
    <name type="scientific">Vibrio maritimus</name>
    <dbReference type="NCBI Taxonomy" id="990268"/>
    <lineage>
        <taxon>Bacteria</taxon>
        <taxon>Pseudomonadati</taxon>
        <taxon>Pseudomonadota</taxon>
        <taxon>Gammaproteobacteria</taxon>
        <taxon>Vibrionales</taxon>
        <taxon>Vibrionaceae</taxon>
        <taxon>Vibrio</taxon>
    </lineage>
</organism>
<dbReference type="Proteomes" id="UP000029228">
    <property type="component" value="Unassembled WGS sequence"/>
</dbReference>
<gene>
    <name evidence="2" type="ORF">JCM19235_2028</name>
</gene>
<feature type="transmembrane region" description="Helical" evidence="1">
    <location>
        <begin position="68"/>
        <end position="88"/>
    </location>
</feature>
<proteinExistence type="predicted"/>
<feature type="transmembrane region" description="Helical" evidence="1">
    <location>
        <begin position="12"/>
        <end position="31"/>
    </location>
</feature>
<comment type="caution">
    <text evidence="2">The sequence shown here is derived from an EMBL/GenBank/DDBJ whole genome shotgun (WGS) entry which is preliminary data.</text>
</comment>
<accession>A0A090RT66</accession>
<keyword evidence="1" id="KW-0812">Transmembrane</keyword>
<feature type="transmembrane region" description="Helical" evidence="1">
    <location>
        <begin position="37"/>
        <end position="56"/>
    </location>
</feature>
<name>A0A090RT66_9VIBR</name>
<dbReference type="EMBL" id="BBMR01000003">
    <property type="protein sequence ID" value="GAL18605.1"/>
    <property type="molecule type" value="Genomic_DNA"/>
</dbReference>